<feature type="domain" description="Ig-like" evidence="20">
    <location>
        <begin position="324"/>
        <end position="406"/>
    </location>
</feature>
<evidence type="ECO:0000256" key="2">
    <source>
        <dbReference type="ARBA" id="ARBA00022475"/>
    </source>
</evidence>
<dbReference type="GO" id="GO:0042609">
    <property type="term" value="F:CD4 receptor binding"/>
    <property type="evidence" value="ECO:0007669"/>
    <property type="project" value="TreeGrafter"/>
</dbReference>
<dbReference type="GO" id="GO:0019903">
    <property type="term" value="F:protein phosphatase binding"/>
    <property type="evidence" value="ECO:0007669"/>
    <property type="project" value="TreeGrafter"/>
</dbReference>
<feature type="domain" description="Ig-like" evidence="20">
    <location>
        <begin position="235"/>
        <end position="317"/>
    </location>
</feature>
<dbReference type="Pfam" id="PF13895">
    <property type="entry name" value="Ig_2"/>
    <property type="match status" value="1"/>
</dbReference>
<feature type="domain" description="Ig-like" evidence="20">
    <location>
        <begin position="487"/>
        <end position="574"/>
    </location>
</feature>
<dbReference type="GeneID" id="103209105"/>
<dbReference type="RefSeq" id="XP_007953069.1">
    <property type="nucleotide sequence ID" value="XM_007954878.1"/>
</dbReference>
<dbReference type="PANTHER" id="PTHR46958">
    <property type="entry name" value="B-CELL RECEPTOR CD22"/>
    <property type="match status" value="1"/>
</dbReference>
<evidence type="ECO:0000256" key="10">
    <source>
        <dbReference type="ARBA" id="ARBA00023136"/>
    </source>
</evidence>
<name>A0A8B7AZM1_ORYAF</name>
<feature type="domain" description="Ig-like" evidence="20">
    <location>
        <begin position="585"/>
        <end position="668"/>
    </location>
</feature>
<dbReference type="GO" id="GO:0009897">
    <property type="term" value="C:external side of plasma membrane"/>
    <property type="evidence" value="ECO:0007669"/>
    <property type="project" value="TreeGrafter"/>
</dbReference>
<keyword evidence="9 19" id="KW-1133">Transmembrane helix</keyword>
<dbReference type="GO" id="GO:0030888">
    <property type="term" value="P:regulation of B cell proliferation"/>
    <property type="evidence" value="ECO:0007669"/>
    <property type="project" value="TreeGrafter"/>
</dbReference>
<evidence type="ECO:0000256" key="9">
    <source>
        <dbReference type="ARBA" id="ARBA00022989"/>
    </source>
</evidence>
<evidence type="ECO:0000256" key="4">
    <source>
        <dbReference type="ARBA" id="ARBA00022692"/>
    </source>
</evidence>
<dbReference type="GO" id="GO:0005769">
    <property type="term" value="C:early endosome"/>
    <property type="evidence" value="ECO:0007669"/>
    <property type="project" value="TreeGrafter"/>
</dbReference>
<evidence type="ECO:0000313" key="22">
    <source>
        <dbReference type="RefSeq" id="XP_007953069.1"/>
    </source>
</evidence>
<organism evidence="21 22">
    <name type="scientific">Orycteropus afer afer</name>
    <dbReference type="NCBI Taxonomy" id="1230840"/>
    <lineage>
        <taxon>Eukaryota</taxon>
        <taxon>Metazoa</taxon>
        <taxon>Chordata</taxon>
        <taxon>Craniata</taxon>
        <taxon>Vertebrata</taxon>
        <taxon>Euteleostomi</taxon>
        <taxon>Mammalia</taxon>
        <taxon>Eutheria</taxon>
        <taxon>Afrotheria</taxon>
        <taxon>Tubulidentata</taxon>
        <taxon>Orycteropodidae</taxon>
        <taxon>Orycteropus</taxon>
    </lineage>
</organism>
<feature type="domain" description="Ig-like" evidence="20">
    <location>
        <begin position="140"/>
        <end position="223"/>
    </location>
</feature>
<dbReference type="InterPro" id="IPR003599">
    <property type="entry name" value="Ig_sub"/>
</dbReference>
<evidence type="ECO:0000256" key="15">
    <source>
        <dbReference type="ARBA" id="ARBA00040106"/>
    </source>
</evidence>
<dbReference type="GO" id="GO:0050859">
    <property type="term" value="P:negative regulation of B cell receptor signaling pathway"/>
    <property type="evidence" value="ECO:0007669"/>
    <property type="project" value="TreeGrafter"/>
</dbReference>
<evidence type="ECO:0000259" key="20">
    <source>
        <dbReference type="PROSITE" id="PS50835"/>
    </source>
</evidence>
<dbReference type="InterPro" id="IPR013162">
    <property type="entry name" value="CD80_C2-set"/>
</dbReference>
<dbReference type="InterPro" id="IPR036179">
    <property type="entry name" value="Ig-like_dom_sf"/>
</dbReference>
<dbReference type="FunFam" id="2.60.40.10:FF:002011">
    <property type="entry name" value="B-cell receptor CD22"/>
    <property type="match status" value="1"/>
</dbReference>
<evidence type="ECO:0000313" key="21">
    <source>
        <dbReference type="Proteomes" id="UP000694850"/>
    </source>
</evidence>
<evidence type="ECO:0000256" key="11">
    <source>
        <dbReference type="ARBA" id="ARBA00023157"/>
    </source>
</evidence>
<keyword evidence="11" id="KW-1015">Disulfide bond</keyword>
<dbReference type="GO" id="GO:0030246">
    <property type="term" value="F:carbohydrate binding"/>
    <property type="evidence" value="ECO:0007669"/>
    <property type="project" value="UniProtKB-KW"/>
</dbReference>
<keyword evidence="2" id="KW-1003">Cell membrane</keyword>
<keyword evidence="10 19" id="KW-0472">Membrane</keyword>
<evidence type="ECO:0000256" key="18">
    <source>
        <dbReference type="ARBA" id="ARBA00046458"/>
    </source>
</evidence>
<dbReference type="GO" id="GO:0055037">
    <property type="term" value="C:recycling endosome"/>
    <property type="evidence" value="ECO:0007669"/>
    <property type="project" value="TreeGrafter"/>
</dbReference>
<dbReference type="Proteomes" id="UP000694850">
    <property type="component" value="Unplaced"/>
</dbReference>
<evidence type="ECO:0000256" key="1">
    <source>
        <dbReference type="ARBA" id="ARBA00004251"/>
    </source>
</evidence>
<dbReference type="SUPFAM" id="SSF48726">
    <property type="entry name" value="Immunoglobulin"/>
    <property type="match status" value="7"/>
</dbReference>
<evidence type="ECO:0000256" key="14">
    <source>
        <dbReference type="ARBA" id="ARBA00038361"/>
    </source>
</evidence>
<keyword evidence="8" id="KW-0130">Cell adhesion</keyword>
<keyword evidence="6" id="KW-0430">Lectin</keyword>
<dbReference type="AlphaFoldDB" id="A0A8B7AZM1"/>
<feature type="transmembrane region" description="Helical" evidence="19">
    <location>
        <begin position="680"/>
        <end position="698"/>
    </location>
</feature>
<keyword evidence="12" id="KW-0325">Glycoprotein</keyword>
<keyword evidence="21" id="KW-1185">Reference proteome</keyword>
<evidence type="ECO:0000256" key="13">
    <source>
        <dbReference type="ARBA" id="ARBA00023319"/>
    </source>
</evidence>
<feature type="domain" description="Ig-like" evidence="20">
    <location>
        <begin position="411"/>
        <end position="478"/>
    </location>
</feature>
<evidence type="ECO:0000256" key="7">
    <source>
        <dbReference type="ARBA" id="ARBA00022737"/>
    </source>
</evidence>
<dbReference type="InterPro" id="IPR007110">
    <property type="entry name" value="Ig-like_dom"/>
</dbReference>
<dbReference type="InterPro" id="IPR056386">
    <property type="entry name" value="Ig_CD22"/>
</dbReference>
<evidence type="ECO:0000256" key="16">
    <source>
        <dbReference type="ARBA" id="ARBA00041781"/>
    </source>
</evidence>
<keyword evidence="13" id="KW-0393">Immunoglobulin domain</keyword>
<sequence length="838" mass="94057">MQLFGPSFLLLEYLAFSDSKLWTFDHPDTVYSWEGACVWIPCLYKILEGTGSLDNLTVYHNYEYDSNIKDFTGTILYKTQKVPLRSERVQFLGNNKDNCSLFIQPVHVKDSGQLGLRMVSGDKKWMENVNLNVSERPPPPHIQLPLEIRESQEVALTCWLNFTCPQYPIQLQWSLDNSAVNSTSLSTKTVSVESKLTFCPQWADHGKNLSCRLENSVTKEVLSQKTVWLDVKHLPKLEIEVSPREAIVTEGASVTMTCRIISSNPEYQTIFWFKDSTRLQKQKTATLTLSKVTKEESGKYHCQVLNAMGSRDSKDVFLQVQFAPEPSSVKIDPLPAKEGNTVQLTCISQANPSPTNYTWYHNGKVLGRTEKNFQIPNILLQHAGNYSCLAENSLGTGQIGLEAELDVQYPPKGVTMMIQSPTPVREGDNVILVCNYNSSNPRVTKYQWKSQFYRNESFSEVLMIQKVTWNASPITCLACNLWCSQSPSITLNVQYAPKDVRVLKVSPSTEIHSGQQVLLQCDFSSSHPTNVSFFWKKNGSLLEEGKELRFDSISPEDAGNYNCLVKNSIGQTTSETWMLQVLYAPRQLRVSIAPKDSVMEGKKAVLTCESDANPPVSQYAWFDWNNQNLHNAAQTLRLEPAKVQHSGAYRCQGANQLGTGQSPPSTLTVYYSPETVGKRAAVGIGACLSILILAIWGFKLQRGWKKIQAQQELQENSSGQSFFVRNKKVRRARFSEVPHSLGCYNPAMEDSISYAALRFPVDETDTSGTGDAGTSDSIPNREDMVTYSVVQKHRVGDYENVAPGFPEDEGLHYSELVHFGAGERPPTREEVEYVTLKP</sequence>
<dbReference type="CTD" id="933"/>
<protein>
    <recommendedName>
        <fullName evidence="15">B-cell receptor CD22</fullName>
    </recommendedName>
    <alternativeName>
        <fullName evidence="16">Sialic acid-binding Ig-like lectin 2</fullName>
    </alternativeName>
</protein>
<evidence type="ECO:0000256" key="8">
    <source>
        <dbReference type="ARBA" id="ARBA00022889"/>
    </source>
</evidence>
<gene>
    <name evidence="22" type="primary">CD22</name>
</gene>
<dbReference type="GO" id="GO:0042113">
    <property type="term" value="P:B cell activation"/>
    <property type="evidence" value="ECO:0007669"/>
    <property type="project" value="TreeGrafter"/>
</dbReference>
<keyword evidence="5" id="KW-0732">Signal</keyword>
<evidence type="ECO:0000256" key="19">
    <source>
        <dbReference type="SAM" id="Phobius"/>
    </source>
</evidence>
<comment type="similarity">
    <text evidence="14">Belongs to the immunoglobulin superfamily. SIGLEC (sialic acid binding Ig-like lectin) family.</text>
</comment>
<accession>A0A8B7AZM1</accession>
<proteinExistence type="inferred from homology"/>
<keyword evidence="3" id="KW-0597">Phosphoprotein</keyword>
<dbReference type="Gene3D" id="2.60.40.10">
    <property type="entry name" value="Immunoglobulins"/>
    <property type="match status" value="7"/>
</dbReference>
<keyword evidence="4 19" id="KW-0812">Transmembrane</keyword>
<evidence type="ECO:0000256" key="12">
    <source>
        <dbReference type="ARBA" id="ARBA00023180"/>
    </source>
</evidence>
<dbReference type="GO" id="GO:0007155">
    <property type="term" value="P:cell adhesion"/>
    <property type="evidence" value="ECO:0007669"/>
    <property type="project" value="UniProtKB-KW"/>
</dbReference>
<evidence type="ECO:0000256" key="5">
    <source>
        <dbReference type="ARBA" id="ARBA00022729"/>
    </source>
</evidence>
<comment type="subunit">
    <text evidence="18">Predominantly monomer of isoform CD22-beta. Also found as heterodimer of isoform CD22-beta and a shorter isoform. Interacts with PTPN6/SHP-1, LYN, SYK, PIK3R1/PIK3R2 and PLCG1 upon phosphorylation. Interacts with GRB2, INPP5D and SHC1 upon phosphorylation. May form a complex with INPP5D/SHIP, GRB2 and SHC1.</text>
</comment>
<keyword evidence="22" id="KW-0675">Receptor</keyword>
<dbReference type="SMART" id="SM00408">
    <property type="entry name" value="IGc2"/>
    <property type="match status" value="4"/>
</dbReference>
<dbReference type="GO" id="GO:0070062">
    <property type="term" value="C:extracellular exosome"/>
    <property type="evidence" value="ECO:0007669"/>
    <property type="project" value="TreeGrafter"/>
</dbReference>
<evidence type="ECO:0000256" key="6">
    <source>
        <dbReference type="ARBA" id="ARBA00022734"/>
    </source>
</evidence>
<dbReference type="OrthoDB" id="10039395at2759"/>
<evidence type="ECO:0000256" key="17">
    <source>
        <dbReference type="ARBA" id="ARBA00045430"/>
    </source>
</evidence>
<dbReference type="Pfam" id="PF08205">
    <property type="entry name" value="C2-set_2"/>
    <property type="match status" value="1"/>
</dbReference>
<dbReference type="SMART" id="SM00409">
    <property type="entry name" value="IG"/>
    <property type="match status" value="7"/>
</dbReference>
<keyword evidence="7" id="KW-0677">Repeat</keyword>
<dbReference type="InterPro" id="IPR003598">
    <property type="entry name" value="Ig_sub2"/>
</dbReference>
<comment type="subcellular location">
    <subcellularLocation>
        <location evidence="1">Cell membrane</location>
        <topology evidence="1">Single-pass type I membrane protein</topology>
    </subcellularLocation>
</comment>
<dbReference type="InterPro" id="IPR013783">
    <property type="entry name" value="Ig-like_fold"/>
</dbReference>
<dbReference type="PANTHER" id="PTHR46958:SF1">
    <property type="entry name" value="B-CELL RECEPTOR CD22"/>
    <property type="match status" value="1"/>
</dbReference>
<comment type="function">
    <text evidence="17">Most highly expressed siglec (sialic acid-binding immunoglobulin-like lectin) on B-cells that plays a role in various aspects of B-cell biology including differentiation, antigen presentation, and trafficking to bone marrow. Binds to alpha 2,6-linked sialic acid residues of surface molecules such as CD22 itself, CD45 and IgM in a cis configuration. Can also bind to ligands on other cells as an adhesion molecule in a trans configuration. Acts as an inhibitory coreceptor on the surface of B-cells and inhibits B-cell receptor induced signaling, characterized by inhibition of the calcium mobilization and cellular activation. Mechanistically, the immunoreceptor tyrosine-based inhibitory motif domain is phosphorylated by the Src kinase LYN, which in turn leads to the recruitment of the protein tyrosine phosphatase 1/PTPN6, leading to the negative regulation of BCR signaling. If this negative signaling from is of sufficient strength, apoptosis of the B-cell can be induced.</text>
</comment>
<dbReference type="Pfam" id="PF24518">
    <property type="entry name" value="Ig_CD22"/>
    <property type="match status" value="1"/>
</dbReference>
<evidence type="ECO:0000256" key="3">
    <source>
        <dbReference type="ARBA" id="ARBA00022553"/>
    </source>
</evidence>
<dbReference type="Pfam" id="PF13927">
    <property type="entry name" value="Ig_3"/>
    <property type="match status" value="3"/>
</dbReference>
<dbReference type="GO" id="GO:0033691">
    <property type="term" value="F:sialic acid binding"/>
    <property type="evidence" value="ECO:0007669"/>
    <property type="project" value="TreeGrafter"/>
</dbReference>
<reference evidence="22" key="1">
    <citation type="submission" date="2025-08" db="UniProtKB">
        <authorList>
            <consortium name="RefSeq"/>
        </authorList>
    </citation>
    <scope>IDENTIFICATION</scope>
</reference>
<dbReference type="PROSITE" id="PS50835">
    <property type="entry name" value="IG_LIKE"/>
    <property type="match status" value="6"/>
</dbReference>
<dbReference type="CDD" id="cd00096">
    <property type="entry name" value="Ig"/>
    <property type="match status" value="1"/>
</dbReference>